<dbReference type="InterPro" id="IPR011604">
    <property type="entry name" value="PDDEXK-like_dom_sf"/>
</dbReference>
<accession>A0A1T4SHZ5</accession>
<protein>
    <recommendedName>
        <fullName evidence="2">DUF83 domain-containing protein</fullName>
    </recommendedName>
</protein>
<dbReference type="Pfam" id="PF01930">
    <property type="entry name" value="Cas_Cas4"/>
    <property type="match status" value="1"/>
</dbReference>
<keyword evidence="4" id="KW-1185">Reference proteome</keyword>
<proteinExistence type="predicted"/>
<sequence>MCSSYLFGGNDGIQLDYGYLFYGETRHRHRVVFNEKLRERVIYLAERMHMIFEQGITPIAIKNIKCKNCSLVELCVPELGRKRNTVLNYLTELIREMEDEITGD</sequence>
<evidence type="ECO:0000259" key="2">
    <source>
        <dbReference type="Pfam" id="PF01930"/>
    </source>
</evidence>
<dbReference type="AlphaFoldDB" id="A0A1T4SHZ5"/>
<dbReference type="Gene3D" id="3.90.320.10">
    <property type="match status" value="1"/>
</dbReference>
<gene>
    <name evidence="3" type="ORF">SAMN02745885_02698</name>
</gene>
<evidence type="ECO:0000313" key="3">
    <source>
        <dbReference type="EMBL" id="SKA27934.1"/>
    </source>
</evidence>
<dbReference type="InterPro" id="IPR022765">
    <property type="entry name" value="Dna2/Cas4_DUF83"/>
</dbReference>
<keyword evidence="1" id="KW-0378">Hydrolase</keyword>
<name>A0A1T4SHZ5_9FIRM</name>
<evidence type="ECO:0000313" key="4">
    <source>
        <dbReference type="Proteomes" id="UP000189933"/>
    </source>
</evidence>
<dbReference type="Proteomes" id="UP000189933">
    <property type="component" value="Unassembled WGS sequence"/>
</dbReference>
<dbReference type="GO" id="GO:0016787">
    <property type="term" value="F:hydrolase activity"/>
    <property type="evidence" value="ECO:0007669"/>
    <property type="project" value="UniProtKB-KW"/>
</dbReference>
<reference evidence="4" key="1">
    <citation type="submission" date="2017-02" db="EMBL/GenBank/DDBJ databases">
        <authorList>
            <person name="Varghese N."/>
            <person name="Submissions S."/>
        </authorList>
    </citation>
    <scope>NUCLEOTIDE SEQUENCE [LARGE SCALE GENOMIC DNA]</scope>
    <source>
        <strain evidence="4">DSM 16521</strain>
    </source>
</reference>
<dbReference type="EMBL" id="FUXM01000059">
    <property type="protein sequence ID" value="SKA27934.1"/>
    <property type="molecule type" value="Genomic_DNA"/>
</dbReference>
<organism evidence="3 4">
    <name type="scientific">Carboxydocella sporoproducens DSM 16521</name>
    <dbReference type="NCBI Taxonomy" id="1121270"/>
    <lineage>
        <taxon>Bacteria</taxon>
        <taxon>Bacillati</taxon>
        <taxon>Bacillota</taxon>
        <taxon>Clostridia</taxon>
        <taxon>Eubacteriales</taxon>
        <taxon>Clostridiales Family XVI. Incertae Sedis</taxon>
        <taxon>Carboxydocella</taxon>
    </lineage>
</organism>
<feature type="domain" description="DUF83" evidence="2">
    <location>
        <begin position="10"/>
        <end position="76"/>
    </location>
</feature>
<evidence type="ECO:0000256" key="1">
    <source>
        <dbReference type="ARBA" id="ARBA00022801"/>
    </source>
</evidence>